<dbReference type="InterPro" id="IPR036179">
    <property type="entry name" value="Ig-like_dom_sf"/>
</dbReference>
<dbReference type="InterPro" id="IPR013783">
    <property type="entry name" value="Ig-like_fold"/>
</dbReference>
<name>A0A3Q3FB37_9LABR</name>
<dbReference type="AlphaFoldDB" id="A0A3Q3FB37"/>
<evidence type="ECO:0000313" key="6">
    <source>
        <dbReference type="Ensembl" id="ENSLBEP00000016257.1"/>
    </source>
</evidence>
<evidence type="ECO:0000256" key="2">
    <source>
        <dbReference type="ARBA" id="ARBA00023136"/>
    </source>
</evidence>
<dbReference type="Ensembl" id="ENSLBET00000017195.1">
    <property type="protein sequence ID" value="ENSLBEP00000016257.1"/>
    <property type="gene ID" value="ENSLBEG00000012581.1"/>
</dbReference>
<dbReference type="Proteomes" id="UP000261660">
    <property type="component" value="Unplaced"/>
</dbReference>
<reference evidence="6" key="1">
    <citation type="submission" date="2025-08" db="UniProtKB">
        <authorList>
            <consortium name="Ensembl"/>
        </authorList>
    </citation>
    <scope>IDENTIFICATION</scope>
</reference>
<keyword evidence="4" id="KW-1133">Transmembrane helix</keyword>
<comment type="subcellular location">
    <subcellularLocation>
        <location evidence="1">Membrane</location>
    </subcellularLocation>
</comment>
<dbReference type="STRING" id="56723.ENSLBEP00000016257"/>
<dbReference type="PROSITE" id="PS50835">
    <property type="entry name" value="IG_LIKE"/>
    <property type="match status" value="1"/>
</dbReference>
<proteinExistence type="predicted"/>
<keyword evidence="3" id="KW-0393">Immunoglobulin domain</keyword>
<evidence type="ECO:0000256" key="3">
    <source>
        <dbReference type="ARBA" id="ARBA00023319"/>
    </source>
</evidence>
<evidence type="ECO:0000256" key="4">
    <source>
        <dbReference type="SAM" id="Phobius"/>
    </source>
</evidence>
<dbReference type="InterPro" id="IPR003599">
    <property type="entry name" value="Ig_sub"/>
</dbReference>
<organism evidence="6 7">
    <name type="scientific">Labrus bergylta</name>
    <name type="common">ballan wrasse</name>
    <dbReference type="NCBI Taxonomy" id="56723"/>
    <lineage>
        <taxon>Eukaryota</taxon>
        <taxon>Metazoa</taxon>
        <taxon>Chordata</taxon>
        <taxon>Craniata</taxon>
        <taxon>Vertebrata</taxon>
        <taxon>Euteleostomi</taxon>
        <taxon>Actinopterygii</taxon>
        <taxon>Neopterygii</taxon>
        <taxon>Teleostei</taxon>
        <taxon>Neoteleostei</taxon>
        <taxon>Acanthomorphata</taxon>
        <taxon>Eupercaria</taxon>
        <taxon>Labriformes</taxon>
        <taxon>Labridae</taxon>
        <taxon>Labrus</taxon>
    </lineage>
</organism>
<feature type="transmembrane region" description="Helical" evidence="4">
    <location>
        <begin position="276"/>
        <end position="303"/>
    </location>
</feature>
<dbReference type="GO" id="GO:0016020">
    <property type="term" value="C:membrane"/>
    <property type="evidence" value="ECO:0007669"/>
    <property type="project" value="UniProtKB-SubCell"/>
</dbReference>
<evidence type="ECO:0000259" key="5">
    <source>
        <dbReference type="PROSITE" id="PS50835"/>
    </source>
</evidence>
<evidence type="ECO:0000256" key="1">
    <source>
        <dbReference type="ARBA" id="ARBA00004370"/>
    </source>
</evidence>
<dbReference type="GeneTree" id="ENSGT00940000165615"/>
<keyword evidence="7" id="KW-1185">Reference proteome</keyword>
<keyword evidence="2 4" id="KW-0472">Membrane</keyword>
<sequence length="381" mass="42056">MASSLSFKVIIFKPTYVQINIVFPPLQTRNKGYLLWSTFSHSSLSLSPSLSLSFQENKTRMTLSWKSSWPTLYCIFSLLCASGDSAGPDQFQLQPLNSTVLKASDVSFNATVQGNWQIMTWTVRGLLVLVVPFSDPSCVEFTMRNVSRGDAGPVVCAVQGAYGSKTAQLQVQENGSVSVTAGNLKVMQDEQVEFQCDTASWFPSPTVSWALNDHLVDSSLYNTTSMADGDSFNSTSVLKFQAVRNTTVECRATLETLTKPQSSSVFLVVVPKPPDWTVLIATVVSIGGFALLVLLIIGIIFCYKRRKEKQPNYRDEVRRVRTQSQLSAVTAVGRGQVNAGYVKDGQTNVIPSDITDSSFSQANGSNFWRYSYHVIHRCLML</sequence>
<dbReference type="Pfam" id="PF22705">
    <property type="entry name" value="C2-set_3"/>
    <property type="match status" value="1"/>
</dbReference>
<dbReference type="InterPro" id="IPR007110">
    <property type="entry name" value="Ig-like_dom"/>
</dbReference>
<dbReference type="SUPFAM" id="SSF48726">
    <property type="entry name" value="Immunoglobulin"/>
    <property type="match status" value="2"/>
</dbReference>
<dbReference type="PANTHER" id="PTHR44991">
    <property type="entry name" value="IMMUNOGLOBULIN SUPERFAMILY MEMBER 5"/>
    <property type="match status" value="1"/>
</dbReference>
<reference evidence="6" key="2">
    <citation type="submission" date="2025-09" db="UniProtKB">
        <authorList>
            <consortium name="Ensembl"/>
        </authorList>
    </citation>
    <scope>IDENTIFICATION</scope>
</reference>
<keyword evidence="4" id="KW-0812">Transmembrane</keyword>
<protein>
    <submittedName>
        <fullName evidence="6">Immunoglobulin superfamily member 5-like</fullName>
    </submittedName>
</protein>
<accession>A0A3Q3FB37</accession>
<dbReference type="SMART" id="SM00409">
    <property type="entry name" value="IG"/>
    <property type="match status" value="2"/>
</dbReference>
<evidence type="ECO:0000313" key="7">
    <source>
        <dbReference type="Proteomes" id="UP000261660"/>
    </source>
</evidence>
<feature type="domain" description="Ig-like" evidence="5">
    <location>
        <begin position="175"/>
        <end position="266"/>
    </location>
</feature>
<dbReference type="Gene3D" id="2.60.40.10">
    <property type="entry name" value="Immunoglobulins"/>
    <property type="match status" value="1"/>
</dbReference>
<dbReference type="InterPro" id="IPR053896">
    <property type="entry name" value="BTN3A2-like_Ig-C"/>
</dbReference>
<dbReference type="PANTHER" id="PTHR44991:SF1">
    <property type="entry name" value="IMMUNOGLOBULIN SUPERFAMILY MEMBER 5"/>
    <property type="match status" value="1"/>
</dbReference>
<dbReference type="InParanoid" id="A0A3Q3FB37"/>